<keyword evidence="3 6" id="KW-0521">NADP</keyword>
<keyword evidence="8" id="KW-0808">Transferase</keyword>
<sequence>MSRPAPEVVTPHLLRDWPLPDLQADKESRGRVLVVGGSRDTPGAVRLAVEAALRVGAGKVQVVTVRSAATALAVAMPEAMVRGVAEGEDGELTSEAVDVVARLAPECEAVLLGPGMGDPGTARELVAAMLAQIDTSVVLDALGLAAVTDDDSCLSHLAGRALLTPNVRELALTLGWETEKVVADPREAALRLAARTGVCVSGGGAVTWTAHPDGRSWRGSVGGPGLGTAGSGDVKAGVVAGLLGRGAEPAQAAVWGSHLHGSAGDRLTAELGATGFLARELSQKIPQVLAELDA</sequence>
<comment type="similarity">
    <text evidence="6">Belongs to the NnrD/CARKD family.</text>
</comment>
<dbReference type="GO" id="GO:0110051">
    <property type="term" value="P:metabolite repair"/>
    <property type="evidence" value="ECO:0007669"/>
    <property type="project" value="TreeGrafter"/>
</dbReference>
<dbReference type="AlphaFoldDB" id="A0A285VHZ7"/>
<evidence type="ECO:0000256" key="4">
    <source>
        <dbReference type="ARBA" id="ARBA00023027"/>
    </source>
</evidence>
<dbReference type="CDD" id="cd01171">
    <property type="entry name" value="YXKO-related"/>
    <property type="match status" value="1"/>
</dbReference>
<dbReference type="RefSeq" id="WP_097187071.1">
    <property type="nucleotide sequence ID" value="NZ_OBQK01000002.1"/>
</dbReference>
<reference evidence="9" key="1">
    <citation type="submission" date="2017-08" db="EMBL/GenBank/DDBJ databases">
        <authorList>
            <person name="Varghese N."/>
            <person name="Submissions S."/>
        </authorList>
    </citation>
    <scope>NUCLEOTIDE SEQUENCE [LARGE SCALE GENOMIC DNA]</scope>
    <source>
        <strain evidence="9">USBA17B2</strain>
    </source>
</reference>
<dbReference type="EC" id="4.2.1.136" evidence="6"/>
<evidence type="ECO:0000256" key="5">
    <source>
        <dbReference type="ARBA" id="ARBA00023239"/>
    </source>
</evidence>
<protein>
    <recommendedName>
        <fullName evidence="6">ADP-dependent (S)-NAD(P)H-hydrate dehydratase</fullName>
        <ecNumber evidence="6">4.2.1.136</ecNumber>
    </recommendedName>
    <alternativeName>
        <fullName evidence="6">ADP-dependent NAD(P)HX dehydratase</fullName>
    </alternativeName>
</protein>
<comment type="caution">
    <text evidence="6">Lacks conserved residue(s) required for the propagation of feature annotation.</text>
</comment>
<feature type="binding site" evidence="6">
    <location>
        <position position="44"/>
    </location>
    <ligand>
        <name>(6S)-NADPHX</name>
        <dbReference type="ChEBI" id="CHEBI:64076"/>
    </ligand>
</feature>
<feature type="binding site" evidence="6">
    <location>
        <position position="115"/>
    </location>
    <ligand>
        <name>(6S)-NADPHX</name>
        <dbReference type="ChEBI" id="CHEBI:64076"/>
    </ligand>
</feature>
<dbReference type="GO" id="GO:0052855">
    <property type="term" value="F:ADP-dependent NAD(P)H-hydrate dehydratase activity"/>
    <property type="evidence" value="ECO:0007669"/>
    <property type="project" value="UniProtKB-UniRule"/>
</dbReference>
<dbReference type="GO" id="GO:0052856">
    <property type="term" value="F:NAD(P)HX epimerase activity"/>
    <property type="evidence" value="ECO:0007669"/>
    <property type="project" value="TreeGrafter"/>
</dbReference>
<comment type="catalytic activity">
    <reaction evidence="6">
        <text>(6S)-NADHX + ADP = AMP + phosphate + NADH + H(+)</text>
        <dbReference type="Rhea" id="RHEA:32223"/>
        <dbReference type="ChEBI" id="CHEBI:15378"/>
        <dbReference type="ChEBI" id="CHEBI:43474"/>
        <dbReference type="ChEBI" id="CHEBI:57945"/>
        <dbReference type="ChEBI" id="CHEBI:64074"/>
        <dbReference type="ChEBI" id="CHEBI:456215"/>
        <dbReference type="ChEBI" id="CHEBI:456216"/>
        <dbReference type="EC" id="4.2.1.136"/>
    </reaction>
</comment>
<feature type="domain" description="YjeF C-terminal" evidence="7">
    <location>
        <begin position="9"/>
        <end position="292"/>
    </location>
</feature>
<dbReference type="Proteomes" id="UP000219688">
    <property type="component" value="Unassembled WGS sequence"/>
</dbReference>
<feature type="binding site" evidence="6">
    <location>
        <position position="232"/>
    </location>
    <ligand>
        <name>AMP</name>
        <dbReference type="ChEBI" id="CHEBI:456215"/>
    </ligand>
</feature>
<name>A0A285VHZ7_9MICO</name>
<dbReference type="Gene3D" id="3.40.1190.20">
    <property type="match status" value="1"/>
</dbReference>
<proteinExistence type="inferred from homology"/>
<dbReference type="GO" id="GO:0016301">
    <property type="term" value="F:kinase activity"/>
    <property type="evidence" value="ECO:0007669"/>
    <property type="project" value="UniProtKB-KW"/>
</dbReference>
<dbReference type="PROSITE" id="PS51383">
    <property type="entry name" value="YJEF_C_3"/>
    <property type="match status" value="1"/>
</dbReference>
<dbReference type="PANTHER" id="PTHR12592">
    <property type="entry name" value="ATP-DEPENDENT (S)-NAD(P)H-HYDRATE DEHYDRATASE FAMILY MEMBER"/>
    <property type="match status" value="1"/>
</dbReference>
<evidence type="ECO:0000256" key="3">
    <source>
        <dbReference type="ARBA" id="ARBA00022857"/>
    </source>
</evidence>
<evidence type="ECO:0000256" key="2">
    <source>
        <dbReference type="ARBA" id="ARBA00022840"/>
    </source>
</evidence>
<evidence type="ECO:0000259" key="7">
    <source>
        <dbReference type="PROSITE" id="PS51383"/>
    </source>
</evidence>
<dbReference type="InterPro" id="IPR000631">
    <property type="entry name" value="CARKD"/>
</dbReference>
<dbReference type="SUPFAM" id="SSF53613">
    <property type="entry name" value="Ribokinase-like"/>
    <property type="match status" value="1"/>
</dbReference>
<organism evidence="8 9">
    <name type="scientific">Ornithinimicrobium cerasi</name>
    <dbReference type="NCBI Taxonomy" id="2248773"/>
    <lineage>
        <taxon>Bacteria</taxon>
        <taxon>Bacillati</taxon>
        <taxon>Actinomycetota</taxon>
        <taxon>Actinomycetes</taxon>
        <taxon>Micrococcales</taxon>
        <taxon>Ornithinimicrobiaceae</taxon>
        <taxon>Ornithinimicrobium</taxon>
    </lineage>
</organism>
<accession>A0A285VHZ7</accession>
<evidence type="ECO:0000256" key="6">
    <source>
        <dbReference type="HAMAP-Rule" id="MF_01965"/>
    </source>
</evidence>
<dbReference type="PANTHER" id="PTHR12592:SF0">
    <property type="entry name" value="ATP-DEPENDENT (S)-NAD(P)H-HYDRATE DEHYDRATASE"/>
    <property type="match status" value="1"/>
</dbReference>
<dbReference type="InterPro" id="IPR029056">
    <property type="entry name" value="Ribokinase-like"/>
</dbReference>
<dbReference type="EMBL" id="OBQK01000002">
    <property type="protein sequence ID" value="SOC53507.1"/>
    <property type="molecule type" value="Genomic_DNA"/>
</dbReference>
<evidence type="ECO:0000256" key="1">
    <source>
        <dbReference type="ARBA" id="ARBA00022741"/>
    </source>
</evidence>
<evidence type="ECO:0000313" key="9">
    <source>
        <dbReference type="Proteomes" id="UP000219688"/>
    </source>
</evidence>
<keyword evidence="1 6" id="KW-0547">Nucleotide-binding</keyword>
<comment type="function">
    <text evidence="6">Catalyzes the dehydration of the S-form of NAD(P)HX at the expense of ADP, which is converted to AMP. Together with NAD(P)HX epimerase, which catalyzes the epimerization of the S- and R-forms, the enzyme allows the repair of both epimers of NAD(P)HX, a damaged form of NAD(P)H that is a result of enzymatic or heat-dependent hydration.</text>
</comment>
<comment type="subunit">
    <text evidence="6">Homotetramer.</text>
</comment>
<gene>
    <name evidence="6" type="primary">nnrD</name>
    <name evidence="8" type="ORF">SAMN05421879_1024</name>
</gene>
<dbReference type="GO" id="GO:0046496">
    <property type="term" value="P:nicotinamide nucleotide metabolic process"/>
    <property type="evidence" value="ECO:0007669"/>
    <property type="project" value="UniProtKB-UniRule"/>
</dbReference>
<dbReference type="HAMAP" id="MF_01965">
    <property type="entry name" value="NADHX_dehydratase"/>
    <property type="match status" value="1"/>
</dbReference>
<keyword evidence="9" id="KW-1185">Reference proteome</keyword>
<comment type="catalytic activity">
    <reaction evidence="6">
        <text>(6S)-NADPHX + ADP = AMP + phosphate + NADPH + H(+)</text>
        <dbReference type="Rhea" id="RHEA:32235"/>
        <dbReference type="ChEBI" id="CHEBI:15378"/>
        <dbReference type="ChEBI" id="CHEBI:43474"/>
        <dbReference type="ChEBI" id="CHEBI:57783"/>
        <dbReference type="ChEBI" id="CHEBI:64076"/>
        <dbReference type="ChEBI" id="CHEBI:456215"/>
        <dbReference type="ChEBI" id="CHEBI:456216"/>
        <dbReference type="EC" id="4.2.1.136"/>
    </reaction>
</comment>
<feature type="binding site" evidence="6">
    <location>
        <position position="233"/>
    </location>
    <ligand>
        <name>(6S)-NADPHX</name>
        <dbReference type="ChEBI" id="CHEBI:64076"/>
    </ligand>
</feature>
<dbReference type="NCBIfam" id="TIGR00196">
    <property type="entry name" value="yjeF_cterm"/>
    <property type="match status" value="1"/>
</dbReference>
<keyword evidence="8" id="KW-0418">Kinase</keyword>
<keyword evidence="5 6" id="KW-0456">Lyase</keyword>
<dbReference type="Pfam" id="PF01256">
    <property type="entry name" value="Carb_kinase"/>
    <property type="match status" value="1"/>
</dbReference>
<comment type="cofactor">
    <cofactor evidence="6">
        <name>Mg(2+)</name>
        <dbReference type="ChEBI" id="CHEBI:18420"/>
    </cofactor>
</comment>
<keyword evidence="4 6" id="KW-0520">NAD</keyword>
<dbReference type="GO" id="GO:0005524">
    <property type="term" value="F:ATP binding"/>
    <property type="evidence" value="ECO:0007669"/>
    <property type="project" value="UniProtKB-KW"/>
</dbReference>
<keyword evidence="2 6" id="KW-0067">ATP-binding</keyword>
<evidence type="ECO:0000313" key="8">
    <source>
        <dbReference type="EMBL" id="SOC53507.1"/>
    </source>
</evidence>